<dbReference type="KEGG" id="ker:91107070"/>
<feature type="transmembrane region" description="Helical" evidence="6">
    <location>
        <begin position="163"/>
        <end position="183"/>
    </location>
</feature>
<feature type="transmembrane region" description="Helical" evidence="6">
    <location>
        <begin position="71"/>
        <end position="90"/>
    </location>
</feature>
<comment type="subcellular location">
    <subcellularLocation>
        <location evidence="1">Membrane</location>
        <topology evidence="1">Multi-pass membrane protein</topology>
    </subcellularLocation>
</comment>
<feature type="transmembrane region" description="Helical" evidence="6">
    <location>
        <begin position="133"/>
        <end position="151"/>
    </location>
</feature>
<sequence length="310" mass="34183">MQPNKTVENALATVGGILWTVQAFPQIYKSFRTKSTKGVSAHLMLIWALSALFFMVYTITRPLSVPSIIQVHFSFVVFTTSWVQCLHYTYGYSIKKALSYGGVWTLVCIGFEVGSIFGLWAAQKHGTEIPMSVYGYMSSVASVIGLLPQYYEIYRLREVLGLSYSFIFTDIVGALFYILSLFFRPTLDYSAMVIYVLTAGMMVIIIILALILNPRAAKRRRLEGDQTTIETTTSPETKKGAGMDHIAAASSEKIEVHLDGSDTDSEPGSGPSTPTGMEAHHDVPILGYSGNETPHEEPVMDHIAEAAKKV</sequence>
<dbReference type="EMBL" id="CP144091">
    <property type="protein sequence ID" value="WWD10135.1"/>
    <property type="molecule type" value="Genomic_DNA"/>
</dbReference>
<evidence type="ECO:0000256" key="1">
    <source>
        <dbReference type="ARBA" id="ARBA00004141"/>
    </source>
</evidence>
<dbReference type="GO" id="GO:0016020">
    <property type="term" value="C:membrane"/>
    <property type="evidence" value="ECO:0007669"/>
    <property type="project" value="UniProtKB-SubCell"/>
</dbReference>
<feature type="transmembrane region" description="Helical" evidence="6">
    <location>
        <begin position="97"/>
        <end position="121"/>
    </location>
</feature>
<keyword evidence="8" id="KW-1185">Reference proteome</keyword>
<evidence type="ECO:0000256" key="6">
    <source>
        <dbReference type="SAM" id="Phobius"/>
    </source>
</evidence>
<dbReference type="Pfam" id="PF04193">
    <property type="entry name" value="PQ-loop"/>
    <property type="match status" value="2"/>
</dbReference>
<evidence type="ECO:0000256" key="5">
    <source>
        <dbReference type="SAM" id="MobiDB-lite"/>
    </source>
</evidence>
<protein>
    <recommendedName>
        <fullName evidence="9">Integral membrane protein</fullName>
    </recommendedName>
</protein>
<dbReference type="RefSeq" id="XP_066088102.1">
    <property type="nucleotide sequence ID" value="XM_066232005.1"/>
</dbReference>
<dbReference type="PANTHER" id="PTHR16201">
    <property type="entry name" value="SEVEN TRANSMEMBRANE PROTEIN 1-RELATED"/>
    <property type="match status" value="1"/>
</dbReference>
<name>A0AAX4KX03_9TREE</name>
<keyword evidence="2 6" id="KW-0812">Transmembrane</keyword>
<evidence type="ECO:0000313" key="7">
    <source>
        <dbReference type="EMBL" id="WWD10135.1"/>
    </source>
</evidence>
<proteinExistence type="predicted"/>
<evidence type="ECO:0000313" key="8">
    <source>
        <dbReference type="Proteomes" id="UP001358614"/>
    </source>
</evidence>
<organism evidence="7 8">
    <name type="scientific">Kwoniella europaea PYCC6329</name>
    <dbReference type="NCBI Taxonomy" id="1423913"/>
    <lineage>
        <taxon>Eukaryota</taxon>
        <taxon>Fungi</taxon>
        <taxon>Dikarya</taxon>
        <taxon>Basidiomycota</taxon>
        <taxon>Agaricomycotina</taxon>
        <taxon>Tremellomycetes</taxon>
        <taxon>Tremellales</taxon>
        <taxon>Cryptococcaceae</taxon>
        <taxon>Kwoniella</taxon>
    </lineage>
</organism>
<dbReference type="SMART" id="SM00679">
    <property type="entry name" value="CTNS"/>
    <property type="match status" value="2"/>
</dbReference>
<evidence type="ECO:0000256" key="4">
    <source>
        <dbReference type="ARBA" id="ARBA00023136"/>
    </source>
</evidence>
<evidence type="ECO:0000256" key="3">
    <source>
        <dbReference type="ARBA" id="ARBA00022989"/>
    </source>
</evidence>
<dbReference type="AlphaFoldDB" id="A0AAX4KX03"/>
<feature type="transmembrane region" description="Helical" evidence="6">
    <location>
        <begin position="189"/>
        <end position="212"/>
    </location>
</feature>
<dbReference type="InterPro" id="IPR051415">
    <property type="entry name" value="LAAT-1"/>
</dbReference>
<evidence type="ECO:0000256" key="2">
    <source>
        <dbReference type="ARBA" id="ARBA00022692"/>
    </source>
</evidence>
<dbReference type="PANTHER" id="PTHR16201:SF37">
    <property type="entry name" value="PQ-LOOP REPEAT-CONTAINING PROTEIN"/>
    <property type="match status" value="1"/>
</dbReference>
<dbReference type="Proteomes" id="UP001358614">
    <property type="component" value="Chromosome 3"/>
</dbReference>
<gene>
    <name evidence="7" type="ORF">V865_008269</name>
</gene>
<accession>A0AAX4KX03</accession>
<feature type="region of interest" description="Disordered" evidence="5">
    <location>
        <begin position="257"/>
        <end position="296"/>
    </location>
</feature>
<keyword evidence="4 6" id="KW-0472">Membrane</keyword>
<keyword evidence="3 6" id="KW-1133">Transmembrane helix</keyword>
<dbReference type="Gene3D" id="1.20.1280.290">
    <property type="match status" value="2"/>
</dbReference>
<feature type="transmembrane region" description="Helical" evidence="6">
    <location>
        <begin position="39"/>
        <end position="59"/>
    </location>
</feature>
<feature type="region of interest" description="Disordered" evidence="5">
    <location>
        <begin position="223"/>
        <end position="242"/>
    </location>
</feature>
<evidence type="ECO:0008006" key="9">
    <source>
        <dbReference type="Google" id="ProtNLM"/>
    </source>
</evidence>
<reference evidence="7 8" key="1">
    <citation type="submission" date="2024-01" db="EMBL/GenBank/DDBJ databases">
        <title>Comparative genomics of Cryptococcus and Kwoniella reveals pathogenesis evolution and contrasting modes of karyotype evolution via chromosome fusion or intercentromeric recombination.</title>
        <authorList>
            <person name="Coelho M.A."/>
            <person name="David-Palma M."/>
            <person name="Shea T."/>
            <person name="Bowers K."/>
            <person name="McGinley-Smith S."/>
            <person name="Mohammad A.W."/>
            <person name="Gnirke A."/>
            <person name="Yurkov A.M."/>
            <person name="Nowrousian M."/>
            <person name="Sun S."/>
            <person name="Cuomo C.A."/>
            <person name="Heitman J."/>
        </authorList>
    </citation>
    <scope>NUCLEOTIDE SEQUENCE [LARGE SCALE GENOMIC DNA]</scope>
    <source>
        <strain evidence="7 8">PYCC6329</strain>
    </source>
</reference>
<dbReference type="InterPro" id="IPR006603">
    <property type="entry name" value="PQ-loop_rpt"/>
</dbReference>
<dbReference type="GeneID" id="91107070"/>